<evidence type="ECO:0000313" key="6">
    <source>
        <dbReference type="EMBL" id="KAK4448377.1"/>
    </source>
</evidence>
<dbReference type="Pfam" id="PF04828">
    <property type="entry name" value="GFA"/>
    <property type="match status" value="1"/>
</dbReference>
<evidence type="ECO:0000256" key="4">
    <source>
        <dbReference type="ARBA" id="ARBA00023239"/>
    </source>
</evidence>
<comment type="caution">
    <text evidence="6">The sequence shown here is derived from an EMBL/GenBank/DDBJ whole genome shotgun (WGS) entry which is preliminary data.</text>
</comment>
<dbReference type="SUPFAM" id="SSF51316">
    <property type="entry name" value="Mss4-like"/>
    <property type="match status" value="1"/>
</dbReference>
<keyword evidence="7" id="KW-1185">Reference proteome</keyword>
<dbReference type="Proteomes" id="UP001321760">
    <property type="component" value="Unassembled WGS sequence"/>
</dbReference>
<feature type="domain" description="CENP-V/GFA" evidence="5">
    <location>
        <begin position="21"/>
        <end position="141"/>
    </location>
</feature>
<evidence type="ECO:0000259" key="5">
    <source>
        <dbReference type="PROSITE" id="PS51891"/>
    </source>
</evidence>
<keyword evidence="3" id="KW-0862">Zinc</keyword>
<proteinExistence type="inferred from homology"/>
<dbReference type="GO" id="GO:0016846">
    <property type="term" value="F:carbon-sulfur lyase activity"/>
    <property type="evidence" value="ECO:0007669"/>
    <property type="project" value="InterPro"/>
</dbReference>
<dbReference type="PANTHER" id="PTHR33337:SF8">
    <property type="entry name" value="CENP-V_GFA DOMAIN-CONTAINING PROTEIN"/>
    <property type="match status" value="1"/>
</dbReference>
<gene>
    <name evidence="6" type="ORF">QBC34DRAFT_407332</name>
</gene>
<keyword evidence="2" id="KW-0479">Metal-binding</keyword>
<evidence type="ECO:0000256" key="2">
    <source>
        <dbReference type="ARBA" id="ARBA00022723"/>
    </source>
</evidence>
<sequence>MASGSSSNIPLAGLARDGWSTDGKATATCYCGAVQLVVSLDGVINTFVCNCTDCRKITASMFASNFTVKNSHFEHARGKDRLKTFSQSQTIASGKAMTNYFCGDCGTLMYRVSERFPGVSILRIGTVDDFSLHETTLRPRQEHWIKDRVCWFTGVQGVDETSEAQGQGRPAKKPSL</sequence>
<dbReference type="InterPro" id="IPR006913">
    <property type="entry name" value="CENP-V/GFA"/>
</dbReference>
<dbReference type="AlphaFoldDB" id="A0AAV9GKG5"/>
<reference evidence="6" key="2">
    <citation type="submission" date="2023-05" db="EMBL/GenBank/DDBJ databases">
        <authorList>
            <consortium name="Lawrence Berkeley National Laboratory"/>
            <person name="Steindorff A."/>
            <person name="Hensen N."/>
            <person name="Bonometti L."/>
            <person name="Westerberg I."/>
            <person name="Brannstrom I.O."/>
            <person name="Guillou S."/>
            <person name="Cros-Aarteil S."/>
            <person name="Calhoun S."/>
            <person name="Haridas S."/>
            <person name="Kuo A."/>
            <person name="Mondo S."/>
            <person name="Pangilinan J."/>
            <person name="Riley R."/>
            <person name="Labutti K."/>
            <person name="Andreopoulos B."/>
            <person name="Lipzen A."/>
            <person name="Chen C."/>
            <person name="Yanf M."/>
            <person name="Daum C."/>
            <person name="Ng V."/>
            <person name="Clum A."/>
            <person name="Ohm R."/>
            <person name="Martin F."/>
            <person name="Silar P."/>
            <person name="Natvig D."/>
            <person name="Lalanne C."/>
            <person name="Gautier V."/>
            <person name="Ament-Velasquez S.L."/>
            <person name="Kruys A."/>
            <person name="Hutchinson M.I."/>
            <person name="Powell A.J."/>
            <person name="Barry K."/>
            <person name="Miller A.N."/>
            <person name="Grigoriev I.V."/>
            <person name="Debuchy R."/>
            <person name="Gladieux P."/>
            <person name="Thoren M.H."/>
            <person name="Johannesson H."/>
        </authorList>
    </citation>
    <scope>NUCLEOTIDE SEQUENCE</scope>
    <source>
        <strain evidence="6">PSN243</strain>
    </source>
</reference>
<accession>A0AAV9GKG5</accession>
<dbReference type="PROSITE" id="PS51891">
    <property type="entry name" value="CENP_V_GFA"/>
    <property type="match status" value="1"/>
</dbReference>
<evidence type="ECO:0000256" key="3">
    <source>
        <dbReference type="ARBA" id="ARBA00022833"/>
    </source>
</evidence>
<reference evidence="6" key="1">
    <citation type="journal article" date="2023" name="Mol. Phylogenet. Evol.">
        <title>Genome-scale phylogeny and comparative genomics of the fungal order Sordariales.</title>
        <authorList>
            <person name="Hensen N."/>
            <person name="Bonometti L."/>
            <person name="Westerberg I."/>
            <person name="Brannstrom I.O."/>
            <person name="Guillou S."/>
            <person name="Cros-Aarteil S."/>
            <person name="Calhoun S."/>
            <person name="Haridas S."/>
            <person name="Kuo A."/>
            <person name="Mondo S."/>
            <person name="Pangilinan J."/>
            <person name="Riley R."/>
            <person name="LaButti K."/>
            <person name="Andreopoulos B."/>
            <person name="Lipzen A."/>
            <person name="Chen C."/>
            <person name="Yan M."/>
            <person name="Daum C."/>
            <person name="Ng V."/>
            <person name="Clum A."/>
            <person name="Steindorff A."/>
            <person name="Ohm R.A."/>
            <person name="Martin F."/>
            <person name="Silar P."/>
            <person name="Natvig D.O."/>
            <person name="Lalanne C."/>
            <person name="Gautier V."/>
            <person name="Ament-Velasquez S.L."/>
            <person name="Kruys A."/>
            <person name="Hutchinson M.I."/>
            <person name="Powell A.J."/>
            <person name="Barry K."/>
            <person name="Miller A.N."/>
            <person name="Grigoriev I.V."/>
            <person name="Debuchy R."/>
            <person name="Gladieux P."/>
            <person name="Hiltunen Thoren M."/>
            <person name="Johannesson H."/>
        </authorList>
    </citation>
    <scope>NUCLEOTIDE SEQUENCE</scope>
    <source>
        <strain evidence="6">PSN243</strain>
    </source>
</reference>
<organism evidence="6 7">
    <name type="scientific">Podospora aff. communis PSN243</name>
    <dbReference type="NCBI Taxonomy" id="3040156"/>
    <lineage>
        <taxon>Eukaryota</taxon>
        <taxon>Fungi</taxon>
        <taxon>Dikarya</taxon>
        <taxon>Ascomycota</taxon>
        <taxon>Pezizomycotina</taxon>
        <taxon>Sordariomycetes</taxon>
        <taxon>Sordariomycetidae</taxon>
        <taxon>Sordariales</taxon>
        <taxon>Podosporaceae</taxon>
        <taxon>Podospora</taxon>
    </lineage>
</organism>
<dbReference type="InterPro" id="IPR011057">
    <property type="entry name" value="Mss4-like_sf"/>
</dbReference>
<dbReference type="PANTHER" id="PTHR33337">
    <property type="entry name" value="GFA DOMAIN-CONTAINING PROTEIN"/>
    <property type="match status" value="1"/>
</dbReference>
<dbReference type="GO" id="GO:0046872">
    <property type="term" value="F:metal ion binding"/>
    <property type="evidence" value="ECO:0007669"/>
    <property type="project" value="UniProtKB-KW"/>
</dbReference>
<keyword evidence="4" id="KW-0456">Lyase</keyword>
<comment type="similarity">
    <text evidence="1">Belongs to the Gfa family.</text>
</comment>
<dbReference type="Gene3D" id="3.90.1590.10">
    <property type="entry name" value="glutathione-dependent formaldehyde- activating enzyme (gfa)"/>
    <property type="match status" value="1"/>
</dbReference>
<dbReference type="EMBL" id="MU865943">
    <property type="protein sequence ID" value="KAK4448377.1"/>
    <property type="molecule type" value="Genomic_DNA"/>
</dbReference>
<protein>
    <submittedName>
        <fullName evidence="6">Mss4-like protein</fullName>
    </submittedName>
</protein>
<evidence type="ECO:0000256" key="1">
    <source>
        <dbReference type="ARBA" id="ARBA00005495"/>
    </source>
</evidence>
<name>A0AAV9GKG5_9PEZI</name>
<evidence type="ECO:0000313" key="7">
    <source>
        <dbReference type="Proteomes" id="UP001321760"/>
    </source>
</evidence>